<evidence type="ECO:0000256" key="6">
    <source>
        <dbReference type="ARBA" id="ARBA00023316"/>
    </source>
</evidence>
<comment type="caution">
    <text evidence="8">The sequence shown here is derived from an EMBL/GenBank/DDBJ whole genome shotgun (WGS) entry which is preliminary data.</text>
</comment>
<accession>A0ABN1ZJD2</accession>
<proteinExistence type="inferred from homology"/>
<dbReference type="EC" id="4.2.2.29" evidence="7"/>
<dbReference type="Pfam" id="PF02618">
    <property type="entry name" value="YceG"/>
    <property type="match status" value="1"/>
</dbReference>
<keyword evidence="4 7" id="KW-0472">Membrane</keyword>
<keyword evidence="9" id="KW-1185">Reference proteome</keyword>
<dbReference type="PROSITE" id="PS51257">
    <property type="entry name" value="PROKAR_LIPOPROTEIN"/>
    <property type="match status" value="1"/>
</dbReference>
<evidence type="ECO:0000256" key="4">
    <source>
        <dbReference type="ARBA" id="ARBA00023136"/>
    </source>
</evidence>
<evidence type="ECO:0000256" key="2">
    <source>
        <dbReference type="ARBA" id="ARBA00022692"/>
    </source>
</evidence>
<comment type="similarity">
    <text evidence="7">Belongs to the transglycosylase MltG family.</text>
</comment>
<reference evidence="8 9" key="1">
    <citation type="journal article" date="2019" name="Int. J. Syst. Evol. Microbiol.">
        <title>The Global Catalogue of Microorganisms (GCM) 10K type strain sequencing project: providing services to taxonomists for standard genome sequencing and annotation.</title>
        <authorList>
            <consortium name="The Broad Institute Genomics Platform"/>
            <consortium name="The Broad Institute Genome Sequencing Center for Infectious Disease"/>
            <person name="Wu L."/>
            <person name="Ma J."/>
        </authorList>
    </citation>
    <scope>NUCLEOTIDE SEQUENCE [LARGE SCALE GENOMIC DNA]</scope>
    <source>
        <strain evidence="8 9">JCM 6833</strain>
    </source>
</reference>
<dbReference type="InterPro" id="IPR003770">
    <property type="entry name" value="MLTG-like"/>
</dbReference>
<evidence type="ECO:0000313" key="9">
    <source>
        <dbReference type="Proteomes" id="UP001501509"/>
    </source>
</evidence>
<dbReference type="NCBIfam" id="TIGR00247">
    <property type="entry name" value="endolytic transglycosylase MltG"/>
    <property type="match status" value="1"/>
</dbReference>
<keyword evidence="1 7" id="KW-1003">Cell membrane</keyword>
<dbReference type="EMBL" id="BAAATD010000001">
    <property type="protein sequence ID" value="GAA2575463.1"/>
    <property type="molecule type" value="Genomic_DNA"/>
</dbReference>
<dbReference type="CDD" id="cd08010">
    <property type="entry name" value="MltG_like"/>
    <property type="match status" value="1"/>
</dbReference>
<evidence type="ECO:0000256" key="7">
    <source>
        <dbReference type="HAMAP-Rule" id="MF_02065"/>
    </source>
</evidence>
<dbReference type="Proteomes" id="UP001501509">
    <property type="component" value="Unassembled WGS sequence"/>
</dbReference>
<feature type="site" description="Important for catalytic activity" evidence="7">
    <location>
        <position position="232"/>
    </location>
</feature>
<dbReference type="HAMAP" id="MF_02065">
    <property type="entry name" value="MltG"/>
    <property type="match status" value="1"/>
</dbReference>
<evidence type="ECO:0000256" key="3">
    <source>
        <dbReference type="ARBA" id="ARBA00022989"/>
    </source>
</evidence>
<sequence length="353" mass="37521">MSSRLDKRDLKWPLAVGVVLLVVLAGCGVTFGEWVKATLAPDDFKGRGEGVAMVRIKPGQSAREVAASLEAAGVVASDDAFIKAIKGSSKAGALRPGVYRLRKEMKATAAVGLLFDPATRVQRKIVVREGLRLDETLAALAKGSGIPQAEFAKAAADPAGLGLPSYAGGRLEGFLFPATYPVEPGTGARSLLRAMVQRFRQAAADVGLERRAGAVGLTPLQAVTVGSIAQAEGGGSADYPKITRVIYNRLRDGGRLQLDTTVLYAQKRHDLRVSEQDTRVRSPYNTYVNDGLPPGPISSPGEAALKAALDPAKGDWKFFVTVDPKNRVTKFTASESEFLHLRDQLNRALSAGD</sequence>
<gene>
    <name evidence="7 8" type="primary">mltG</name>
    <name evidence="8" type="ORF">GCM10010411_04610</name>
</gene>
<evidence type="ECO:0000256" key="5">
    <source>
        <dbReference type="ARBA" id="ARBA00023239"/>
    </source>
</evidence>
<evidence type="ECO:0000313" key="8">
    <source>
        <dbReference type="EMBL" id="GAA2575463.1"/>
    </source>
</evidence>
<dbReference type="PANTHER" id="PTHR30518">
    <property type="entry name" value="ENDOLYTIC MUREIN TRANSGLYCOSYLASE"/>
    <property type="match status" value="1"/>
</dbReference>
<name>A0ABN1ZJD2_9ACTN</name>
<keyword evidence="3 7" id="KW-1133">Transmembrane helix</keyword>
<organism evidence="8 9">
    <name type="scientific">Actinomadura fulvescens</name>
    <dbReference type="NCBI Taxonomy" id="46160"/>
    <lineage>
        <taxon>Bacteria</taxon>
        <taxon>Bacillati</taxon>
        <taxon>Actinomycetota</taxon>
        <taxon>Actinomycetes</taxon>
        <taxon>Streptosporangiales</taxon>
        <taxon>Thermomonosporaceae</taxon>
        <taxon>Actinomadura</taxon>
    </lineage>
</organism>
<evidence type="ECO:0000256" key="1">
    <source>
        <dbReference type="ARBA" id="ARBA00022475"/>
    </source>
</evidence>
<dbReference type="Gene3D" id="3.30.1490.480">
    <property type="entry name" value="Endolytic murein transglycosylase"/>
    <property type="match status" value="1"/>
</dbReference>
<keyword evidence="5 7" id="KW-0456">Lyase</keyword>
<keyword evidence="2 7" id="KW-0812">Transmembrane</keyword>
<protein>
    <recommendedName>
        <fullName evidence="7">Endolytic murein transglycosylase</fullName>
        <ecNumber evidence="7">4.2.2.29</ecNumber>
    </recommendedName>
    <alternativeName>
        <fullName evidence="7">Peptidoglycan lytic transglycosylase</fullName>
    </alternativeName>
    <alternativeName>
        <fullName evidence="7">Peptidoglycan polymerization terminase</fullName>
    </alternativeName>
</protein>
<dbReference type="RefSeq" id="WP_344537183.1">
    <property type="nucleotide sequence ID" value="NZ_BAAATD010000001.1"/>
</dbReference>
<keyword evidence="6 7" id="KW-0961">Cell wall biogenesis/degradation</keyword>
<comment type="catalytic activity">
    <reaction evidence="7">
        <text>a peptidoglycan chain = a peptidoglycan chain with N-acetyl-1,6-anhydromuramyl-[peptide] at the reducing end + a peptidoglycan chain with N-acetylglucosamine at the non-reducing end.</text>
        <dbReference type="EC" id="4.2.2.29"/>
    </reaction>
</comment>
<dbReference type="PANTHER" id="PTHR30518:SF2">
    <property type="entry name" value="ENDOLYTIC MUREIN TRANSGLYCOSYLASE"/>
    <property type="match status" value="1"/>
</dbReference>
<comment type="function">
    <text evidence="7">Functions as a peptidoglycan terminase that cleaves nascent peptidoglycan strands endolytically to terminate their elongation.</text>
</comment>